<dbReference type="RefSeq" id="WP_281753521.1">
    <property type="nucleotide sequence ID" value="NZ_BRVP01000007.1"/>
</dbReference>
<comment type="caution">
    <text evidence="1">The sequence shown here is derived from an EMBL/GenBank/DDBJ whole genome shotgun (WGS) entry which is preliminary data.</text>
</comment>
<dbReference type="PROSITE" id="PS51257">
    <property type="entry name" value="PROKAR_LIPOPROTEIN"/>
    <property type="match status" value="1"/>
</dbReference>
<sequence>MKFVKILFFITLSFSILGCSKQITEIDLSNLNGYWEIDKVVTSDGATKQYQVNTTVDYLELKDSLSGFRKKMYPTLNGTYKTNSDAEFFTIIKENKDYYFDYKTSMDEWKEKLLKVDKDHFSISNDSGNTYYYKRFEPINIE</sequence>
<reference evidence="1" key="1">
    <citation type="submission" date="2022-07" db="EMBL/GenBank/DDBJ databases">
        <title>Taxonomy of Novel Oxalotrophic and Methylotrophic Bacteria.</title>
        <authorList>
            <person name="Sahin N."/>
            <person name="Tani A."/>
        </authorList>
    </citation>
    <scope>NUCLEOTIDE SEQUENCE</scope>
    <source>
        <strain evidence="1">AM327</strain>
    </source>
</reference>
<accession>A0A9W6B649</accession>
<dbReference type="EMBL" id="BRVP01000007">
    <property type="protein sequence ID" value="GLB52305.1"/>
    <property type="molecule type" value="Genomic_DNA"/>
</dbReference>
<keyword evidence="2" id="KW-1185">Reference proteome</keyword>
<gene>
    <name evidence="1" type="ORF">NBRC110019_13440</name>
</gene>
<dbReference type="AlphaFoldDB" id="A0A9W6B649"/>
<organism evidence="1 2">
    <name type="scientific">Neptunitalea chrysea</name>
    <dbReference type="NCBI Taxonomy" id="1647581"/>
    <lineage>
        <taxon>Bacteria</taxon>
        <taxon>Pseudomonadati</taxon>
        <taxon>Bacteroidota</taxon>
        <taxon>Flavobacteriia</taxon>
        <taxon>Flavobacteriales</taxon>
        <taxon>Flavobacteriaceae</taxon>
        <taxon>Neptunitalea</taxon>
    </lineage>
</organism>
<protein>
    <recommendedName>
        <fullName evidence="3">Lipocalin-like domain-containing protein</fullName>
    </recommendedName>
</protein>
<evidence type="ECO:0000313" key="1">
    <source>
        <dbReference type="EMBL" id="GLB52305.1"/>
    </source>
</evidence>
<evidence type="ECO:0000313" key="2">
    <source>
        <dbReference type="Proteomes" id="UP001143545"/>
    </source>
</evidence>
<dbReference type="Proteomes" id="UP001143545">
    <property type="component" value="Unassembled WGS sequence"/>
</dbReference>
<proteinExistence type="predicted"/>
<name>A0A9W6B649_9FLAO</name>
<evidence type="ECO:0008006" key="3">
    <source>
        <dbReference type="Google" id="ProtNLM"/>
    </source>
</evidence>